<comment type="similarity">
    <text evidence="1">Belongs to the carbohydrate kinase PfkB family.</text>
</comment>
<keyword evidence="2" id="KW-0808">Transferase</keyword>
<dbReference type="Pfam" id="PF00294">
    <property type="entry name" value="PfkB"/>
    <property type="match status" value="1"/>
</dbReference>
<evidence type="ECO:0000313" key="6">
    <source>
        <dbReference type="Proteomes" id="UP000190852"/>
    </source>
</evidence>
<evidence type="ECO:0000256" key="1">
    <source>
        <dbReference type="ARBA" id="ARBA00010688"/>
    </source>
</evidence>
<dbReference type="EMBL" id="FUYQ01000003">
    <property type="protein sequence ID" value="SKB32761.1"/>
    <property type="molecule type" value="Genomic_DNA"/>
</dbReference>
<evidence type="ECO:0000256" key="2">
    <source>
        <dbReference type="ARBA" id="ARBA00022679"/>
    </source>
</evidence>
<feature type="domain" description="Carbohydrate kinase PfkB" evidence="4">
    <location>
        <begin position="1"/>
        <end position="268"/>
    </location>
</feature>
<dbReference type="Proteomes" id="UP000190852">
    <property type="component" value="Unassembled WGS sequence"/>
</dbReference>
<dbReference type="PANTHER" id="PTHR43085:SF57">
    <property type="entry name" value="CARBOHYDRATE KINASE PFKB DOMAIN-CONTAINING PROTEIN"/>
    <property type="match status" value="1"/>
</dbReference>
<accession>A0A1T5ACM4</accession>
<dbReference type="InterPro" id="IPR011611">
    <property type="entry name" value="PfkB_dom"/>
</dbReference>
<keyword evidence="6" id="KW-1185">Reference proteome</keyword>
<proteinExistence type="inferred from homology"/>
<evidence type="ECO:0000313" key="5">
    <source>
        <dbReference type="EMBL" id="SKB32761.1"/>
    </source>
</evidence>
<gene>
    <name evidence="5" type="ORF">SAMN05660349_00593</name>
</gene>
<dbReference type="RefSeq" id="WP_079682312.1">
    <property type="nucleotide sequence ID" value="NZ_FUYQ01000003.1"/>
</dbReference>
<organism evidence="5 6">
    <name type="scientific">Parabacteroides chartae</name>
    <dbReference type="NCBI Taxonomy" id="1037355"/>
    <lineage>
        <taxon>Bacteria</taxon>
        <taxon>Pseudomonadati</taxon>
        <taxon>Bacteroidota</taxon>
        <taxon>Bacteroidia</taxon>
        <taxon>Bacteroidales</taxon>
        <taxon>Tannerellaceae</taxon>
        <taxon>Parabacteroides</taxon>
    </lineage>
</organism>
<dbReference type="AlphaFoldDB" id="A0A1T5ACM4"/>
<dbReference type="GO" id="GO:0016301">
    <property type="term" value="F:kinase activity"/>
    <property type="evidence" value="ECO:0007669"/>
    <property type="project" value="UniProtKB-KW"/>
</dbReference>
<dbReference type="SUPFAM" id="SSF53613">
    <property type="entry name" value="Ribokinase-like"/>
    <property type="match status" value="1"/>
</dbReference>
<dbReference type="PROSITE" id="PS00584">
    <property type="entry name" value="PFKB_KINASES_2"/>
    <property type="match status" value="1"/>
</dbReference>
<dbReference type="Gene3D" id="3.40.1190.20">
    <property type="match status" value="1"/>
</dbReference>
<evidence type="ECO:0000259" key="4">
    <source>
        <dbReference type="Pfam" id="PF00294"/>
    </source>
</evidence>
<reference evidence="6" key="1">
    <citation type="submission" date="2017-02" db="EMBL/GenBank/DDBJ databases">
        <authorList>
            <person name="Varghese N."/>
            <person name="Submissions S."/>
        </authorList>
    </citation>
    <scope>NUCLEOTIDE SEQUENCE [LARGE SCALE GENOMIC DNA]</scope>
    <source>
        <strain evidence="6">DSM 24967</strain>
    </source>
</reference>
<dbReference type="InterPro" id="IPR002173">
    <property type="entry name" value="Carboh/pur_kinase_PfkB_CS"/>
</dbReference>
<keyword evidence="3 5" id="KW-0418">Kinase</keyword>
<dbReference type="PANTHER" id="PTHR43085">
    <property type="entry name" value="HEXOKINASE FAMILY MEMBER"/>
    <property type="match status" value="1"/>
</dbReference>
<sequence length="309" mass="35455">MRKVIGIGETILDIIFKENQPYKAVPGGSVFNGLISLSRLDIPVSFISEIGNDHVGDIIADFLKENKISTDYVDRFPDGKSPVSLAFLDNDNNANYIFYKDYPKQRLDVPLPRINEDDIFVFGSYYALNPVLRERMVEFLQYAKERKAIIYYDPNFRKAHAHEAIRLIPTVLDNLEYADIVRGSDEDFHNLFSKTESAHIYEEHIKFYCHDFITTHGPQGVNLFTDRFSHHFDSKPVVPVSTIGAGDNFNAGIIYGLLKYDIRHQDLETLDKETWSKIIGCGIDLSTEVCQSYNNYISREFAHSYTQQS</sequence>
<dbReference type="InterPro" id="IPR029056">
    <property type="entry name" value="Ribokinase-like"/>
</dbReference>
<protein>
    <submittedName>
        <fullName evidence="5">Fructokinase</fullName>
    </submittedName>
</protein>
<dbReference type="CDD" id="cd01167">
    <property type="entry name" value="bac_FRK"/>
    <property type="match status" value="1"/>
</dbReference>
<evidence type="ECO:0000256" key="3">
    <source>
        <dbReference type="ARBA" id="ARBA00022777"/>
    </source>
</evidence>
<name>A0A1T5ACM4_9BACT</name>
<dbReference type="InterPro" id="IPR050306">
    <property type="entry name" value="PfkB_Carbo_kinase"/>
</dbReference>